<accession>A0ABS3TY43</accession>
<dbReference type="RefSeq" id="WP_208494131.1">
    <property type="nucleotide sequence ID" value="NZ_JAGFNP010000001.1"/>
</dbReference>
<protein>
    <submittedName>
        <fullName evidence="2">DUF3291 domain-containing protein</fullName>
    </submittedName>
</protein>
<proteinExistence type="predicted"/>
<feature type="domain" description="DUF3291" evidence="1">
    <location>
        <begin position="7"/>
        <end position="145"/>
    </location>
</feature>
<dbReference type="InterPro" id="IPR011008">
    <property type="entry name" value="Dimeric_a/b-barrel"/>
</dbReference>
<evidence type="ECO:0000313" key="2">
    <source>
        <dbReference type="EMBL" id="MBO3731425.1"/>
    </source>
</evidence>
<name>A0ABS3TY43_9ACTN</name>
<dbReference type="Proteomes" id="UP000681341">
    <property type="component" value="Unassembled WGS sequence"/>
</dbReference>
<dbReference type="Pfam" id="PF11695">
    <property type="entry name" value="DUF3291"/>
    <property type="match status" value="1"/>
</dbReference>
<keyword evidence="3" id="KW-1185">Reference proteome</keyword>
<sequence>MTAGYELAQVNIGRMRAPLDSPVMKDFMDGLAEVNAAADAAPGFVWRLVDGEGDGATGFRFWGDEWLIVNMSVWTGPEAFREYVYGPAHRPFLQRRREWFEHLKEAVTALWWVPAGERPTVQDAEKRLTVLREKGPSPEAFTMKDAFPAPEA</sequence>
<comment type="caution">
    <text evidence="2">The sequence shown here is derived from an EMBL/GenBank/DDBJ whole genome shotgun (WGS) entry which is preliminary data.</text>
</comment>
<dbReference type="SUPFAM" id="SSF54909">
    <property type="entry name" value="Dimeric alpha+beta barrel"/>
    <property type="match status" value="1"/>
</dbReference>
<organism evidence="2 3">
    <name type="scientific">Glycomyces niveus</name>
    <dbReference type="NCBI Taxonomy" id="2820287"/>
    <lineage>
        <taxon>Bacteria</taxon>
        <taxon>Bacillati</taxon>
        <taxon>Actinomycetota</taxon>
        <taxon>Actinomycetes</taxon>
        <taxon>Glycomycetales</taxon>
        <taxon>Glycomycetaceae</taxon>
        <taxon>Glycomyces</taxon>
    </lineage>
</organism>
<reference evidence="2 3" key="1">
    <citation type="submission" date="2021-03" db="EMBL/GenBank/DDBJ databases">
        <title>Glycomyces sp. nov., a novel actinomycete isolated from soil.</title>
        <authorList>
            <person name="Yang X."/>
            <person name="Xu X."/>
        </authorList>
    </citation>
    <scope>NUCLEOTIDE SEQUENCE [LARGE SCALE GENOMIC DNA]</scope>
    <source>
        <strain evidence="2 3">NEAU-S30</strain>
    </source>
</reference>
<gene>
    <name evidence="2" type="ORF">J5V16_01205</name>
</gene>
<dbReference type="EMBL" id="JAGFNP010000001">
    <property type="protein sequence ID" value="MBO3731425.1"/>
    <property type="molecule type" value="Genomic_DNA"/>
</dbReference>
<evidence type="ECO:0000259" key="1">
    <source>
        <dbReference type="Pfam" id="PF11695"/>
    </source>
</evidence>
<evidence type="ECO:0000313" key="3">
    <source>
        <dbReference type="Proteomes" id="UP000681341"/>
    </source>
</evidence>
<dbReference type="InterPro" id="IPR021708">
    <property type="entry name" value="DUF3291"/>
</dbReference>